<proteinExistence type="inferred from homology"/>
<evidence type="ECO:0000256" key="13">
    <source>
        <dbReference type="HAMAP-Rule" id="MF_01902"/>
    </source>
</evidence>
<protein>
    <recommendedName>
        <fullName evidence="4 13">Error-prone DNA polymerase</fullName>
        <ecNumber evidence="3 13">2.7.7.7</ecNumber>
    </recommendedName>
</protein>
<keyword evidence="10 13" id="KW-0239">DNA-directed DNA polymerase</keyword>
<dbReference type="InterPro" id="IPR029460">
    <property type="entry name" value="DNAPol_HHH"/>
</dbReference>
<organism evidence="15 16">
    <name type="scientific">Neptunomonas marina</name>
    <dbReference type="NCBI Taxonomy" id="1815562"/>
    <lineage>
        <taxon>Bacteria</taxon>
        <taxon>Pseudomonadati</taxon>
        <taxon>Pseudomonadota</taxon>
        <taxon>Gammaproteobacteria</taxon>
        <taxon>Oceanospirillales</taxon>
        <taxon>Oceanospirillaceae</taxon>
        <taxon>Neptunomonas</taxon>
    </lineage>
</organism>
<dbReference type="InterPro" id="IPR003141">
    <property type="entry name" value="Pol/His_phosphatase_N"/>
</dbReference>
<dbReference type="GO" id="GO:0008408">
    <property type="term" value="F:3'-5' exonuclease activity"/>
    <property type="evidence" value="ECO:0007669"/>
    <property type="project" value="InterPro"/>
</dbReference>
<dbReference type="Pfam" id="PF17657">
    <property type="entry name" value="DNA_pol3_finger"/>
    <property type="match status" value="1"/>
</dbReference>
<dbReference type="GO" id="GO:0003676">
    <property type="term" value="F:nucleic acid binding"/>
    <property type="evidence" value="ECO:0007669"/>
    <property type="project" value="InterPro"/>
</dbReference>
<gene>
    <name evidence="15" type="primary">dnaE</name>
    <name evidence="13" type="synonym">dnaE2</name>
    <name evidence="15" type="ORF">EOE65_05490</name>
</gene>
<reference evidence="15 16" key="1">
    <citation type="submission" date="2019-01" db="EMBL/GenBank/DDBJ databases">
        <authorList>
            <person name="Chen W.-M."/>
        </authorList>
    </citation>
    <scope>NUCLEOTIDE SEQUENCE [LARGE SCALE GENOMIC DNA]</scope>
    <source>
        <strain evidence="15 16">HPM-16</strain>
    </source>
</reference>
<keyword evidence="9 13" id="KW-0227">DNA damage</keyword>
<keyword evidence="6 13" id="KW-0808">Transferase</keyword>
<dbReference type="InterPro" id="IPR004365">
    <property type="entry name" value="NA-bd_OB_tRNA"/>
</dbReference>
<dbReference type="InterPro" id="IPR023073">
    <property type="entry name" value="DnaE2"/>
</dbReference>
<dbReference type="PANTHER" id="PTHR32294">
    <property type="entry name" value="DNA POLYMERASE III SUBUNIT ALPHA"/>
    <property type="match status" value="1"/>
</dbReference>
<dbReference type="GO" id="GO:0006260">
    <property type="term" value="P:DNA replication"/>
    <property type="evidence" value="ECO:0007669"/>
    <property type="project" value="UniProtKB-KW"/>
</dbReference>
<evidence type="ECO:0000256" key="3">
    <source>
        <dbReference type="ARBA" id="ARBA00012417"/>
    </source>
</evidence>
<evidence type="ECO:0000256" key="1">
    <source>
        <dbReference type="ARBA" id="ARBA00004496"/>
    </source>
</evidence>
<comment type="similarity">
    <text evidence="2 13">Belongs to the DNA polymerase type-C family. DnaE2 subfamily.</text>
</comment>
<keyword evidence="7 13" id="KW-0548">Nucleotidyltransferase</keyword>
<dbReference type="AlphaFoldDB" id="A0A437QA49"/>
<name>A0A437QA49_9GAMM</name>
<dbReference type="CDD" id="cd07434">
    <property type="entry name" value="PHP_PolIIIA_DnaE2"/>
    <property type="match status" value="1"/>
</dbReference>
<keyword evidence="8 13" id="KW-0235">DNA replication</keyword>
<dbReference type="GO" id="GO:0006281">
    <property type="term" value="P:DNA repair"/>
    <property type="evidence" value="ECO:0007669"/>
    <property type="project" value="UniProtKB-UniRule"/>
</dbReference>
<evidence type="ECO:0000256" key="4">
    <source>
        <dbReference type="ARBA" id="ARBA00017273"/>
    </source>
</evidence>
<dbReference type="GO" id="GO:0005737">
    <property type="term" value="C:cytoplasm"/>
    <property type="evidence" value="ECO:0007669"/>
    <property type="project" value="UniProtKB-SubCell"/>
</dbReference>
<evidence type="ECO:0000256" key="5">
    <source>
        <dbReference type="ARBA" id="ARBA00022490"/>
    </source>
</evidence>
<dbReference type="Gene3D" id="2.40.50.140">
    <property type="entry name" value="Nucleic acid-binding proteins"/>
    <property type="match status" value="1"/>
</dbReference>
<dbReference type="Pfam" id="PF01336">
    <property type="entry name" value="tRNA_anti-codon"/>
    <property type="match status" value="1"/>
</dbReference>
<keyword evidence="11 13" id="KW-0234">DNA repair</keyword>
<evidence type="ECO:0000256" key="7">
    <source>
        <dbReference type="ARBA" id="ARBA00022695"/>
    </source>
</evidence>
<dbReference type="NCBIfam" id="NF004225">
    <property type="entry name" value="PRK05672.1"/>
    <property type="match status" value="1"/>
</dbReference>
<dbReference type="InterPro" id="IPR012340">
    <property type="entry name" value="NA-bd_OB-fold"/>
</dbReference>
<evidence type="ECO:0000256" key="9">
    <source>
        <dbReference type="ARBA" id="ARBA00022763"/>
    </source>
</evidence>
<dbReference type="Gene3D" id="1.10.150.870">
    <property type="match status" value="1"/>
</dbReference>
<evidence type="ECO:0000313" key="15">
    <source>
        <dbReference type="EMBL" id="RVU31438.1"/>
    </source>
</evidence>
<evidence type="ECO:0000256" key="6">
    <source>
        <dbReference type="ARBA" id="ARBA00022679"/>
    </source>
</evidence>
<dbReference type="InterPro" id="IPR016195">
    <property type="entry name" value="Pol/histidinol_Pase-like"/>
</dbReference>
<dbReference type="Pfam" id="PF07733">
    <property type="entry name" value="DNA_pol3_alpha"/>
    <property type="match status" value="1"/>
</dbReference>
<dbReference type="Gene3D" id="3.20.20.140">
    <property type="entry name" value="Metal-dependent hydrolases"/>
    <property type="match status" value="1"/>
</dbReference>
<dbReference type="InterPro" id="IPR004013">
    <property type="entry name" value="PHP_dom"/>
</dbReference>
<keyword evidence="5 13" id="KW-0963">Cytoplasm</keyword>
<evidence type="ECO:0000256" key="2">
    <source>
        <dbReference type="ARBA" id="ARBA00007391"/>
    </source>
</evidence>
<dbReference type="GO" id="GO:0003887">
    <property type="term" value="F:DNA-directed DNA polymerase activity"/>
    <property type="evidence" value="ECO:0007669"/>
    <property type="project" value="UniProtKB-UniRule"/>
</dbReference>
<dbReference type="Pfam" id="PF02811">
    <property type="entry name" value="PHP"/>
    <property type="match status" value="1"/>
</dbReference>
<evidence type="ECO:0000259" key="14">
    <source>
        <dbReference type="SMART" id="SM00481"/>
    </source>
</evidence>
<dbReference type="InterPro" id="IPR040982">
    <property type="entry name" value="DNA_pol3_finger"/>
</dbReference>
<keyword evidence="16" id="KW-1185">Reference proteome</keyword>
<dbReference type="InterPro" id="IPR004805">
    <property type="entry name" value="DnaE2/DnaE/PolC"/>
</dbReference>
<dbReference type="PANTHER" id="PTHR32294:SF4">
    <property type="entry name" value="ERROR-PRONE DNA POLYMERASE"/>
    <property type="match status" value="1"/>
</dbReference>
<dbReference type="Proteomes" id="UP000282818">
    <property type="component" value="Unassembled WGS sequence"/>
</dbReference>
<dbReference type="EMBL" id="SACQ01000002">
    <property type="protein sequence ID" value="RVU31438.1"/>
    <property type="molecule type" value="Genomic_DNA"/>
</dbReference>
<comment type="function">
    <text evidence="13">DNA polymerase involved in damage-induced mutagenesis and translesion synthesis (TLS). It is not the major replicative DNA polymerase.</text>
</comment>
<comment type="caution">
    <text evidence="15">The sequence shown here is derived from an EMBL/GenBank/DDBJ whole genome shotgun (WGS) entry which is preliminary data.</text>
</comment>
<evidence type="ECO:0000256" key="10">
    <source>
        <dbReference type="ARBA" id="ARBA00022932"/>
    </source>
</evidence>
<dbReference type="Pfam" id="PF14579">
    <property type="entry name" value="HHH_6"/>
    <property type="match status" value="1"/>
</dbReference>
<dbReference type="EC" id="2.7.7.7" evidence="3 13"/>
<feature type="domain" description="Polymerase/histidinol phosphatase N-terminal" evidence="14">
    <location>
        <begin position="17"/>
        <end position="84"/>
    </location>
</feature>
<evidence type="ECO:0000256" key="12">
    <source>
        <dbReference type="ARBA" id="ARBA00049244"/>
    </source>
</evidence>
<accession>A0A437QA49</accession>
<evidence type="ECO:0000256" key="11">
    <source>
        <dbReference type="ARBA" id="ARBA00023204"/>
    </source>
</evidence>
<comment type="catalytic activity">
    <reaction evidence="12 13">
        <text>DNA(n) + a 2'-deoxyribonucleoside 5'-triphosphate = DNA(n+1) + diphosphate</text>
        <dbReference type="Rhea" id="RHEA:22508"/>
        <dbReference type="Rhea" id="RHEA-COMP:17339"/>
        <dbReference type="Rhea" id="RHEA-COMP:17340"/>
        <dbReference type="ChEBI" id="CHEBI:33019"/>
        <dbReference type="ChEBI" id="CHEBI:61560"/>
        <dbReference type="ChEBI" id="CHEBI:173112"/>
        <dbReference type="EC" id="2.7.7.7"/>
    </reaction>
</comment>
<dbReference type="SUPFAM" id="SSF89550">
    <property type="entry name" value="PHP domain-like"/>
    <property type="match status" value="1"/>
</dbReference>
<evidence type="ECO:0000256" key="8">
    <source>
        <dbReference type="ARBA" id="ARBA00022705"/>
    </source>
</evidence>
<dbReference type="NCBIfam" id="TIGR00594">
    <property type="entry name" value="polc"/>
    <property type="match status" value="1"/>
</dbReference>
<dbReference type="HAMAP" id="MF_01902">
    <property type="entry name" value="DNApol_error_prone"/>
    <property type="match status" value="1"/>
</dbReference>
<dbReference type="InterPro" id="IPR011708">
    <property type="entry name" value="DNA_pol3_alpha_NTPase_dom"/>
</dbReference>
<dbReference type="CDD" id="cd04485">
    <property type="entry name" value="DnaE_OBF"/>
    <property type="match status" value="1"/>
</dbReference>
<comment type="subcellular location">
    <subcellularLocation>
        <location evidence="1 13">Cytoplasm</location>
    </subcellularLocation>
</comment>
<evidence type="ECO:0000313" key="16">
    <source>
        <dbReference type="Proteomes" id="UP000282818"/>
    </source>
</evidence>
<sequence>MVSAWVVWLVVAPFPYAELHVLSNFSFLRGASHPEELVARAAELGYQALALTDECSVAGVVRAWEEAKAQQIKLIIGSVFRLDDEQVILLACNRRGYGQLCELITQARRRAEKGKYQVTWDDFAHQPDCLLLYLAGDDLNSARRRMAHLKTLFPKRLWWMVSRLLSGDDQWRFQQQCRIANQLGVPLVCGNRVEMHSPARQPLHDVLAAIREQTSIQQAGYLLAANGEQHLRSFEKLTSLYPADMLAATVDIAVRCCFELSELRYEYPAELVPEGRSAAEHLRALVQRGQRLRFPEGVPDAIAQQIERELHLIAELGYEHYFLTIEDIVRFARQQGILCQGRGSAANSVVCYCLHITEADPREVSLLIERFISKERDEPPDIDVDFEHERREEVIQYIYQRYGRERAGLAATVISYRTKSAIRDVGKALGMDESYLSWIIAQLERREGREVWLAQLAELGGEEPSPLYRHFVALVEEILGFPRHLSQHVGGFVIAAQALCQLVPIENAAMTDRTVIQWNKDDLESLGLLKVDVLALGMLTAIRKTLCLLAEQGEPVTRIQDIPRGDSHTYDMLCRGDSMGVFQVESRAQMNMLPRLRPRSYYDLVIEVAIVRPGPIQGDMVHPYLTRRQQQAPISYPSPEVEQVLKRTLGVPIFQEQVIQLAMVAAGFSGGEADQLRRAMAAWRRSGYIREYQQKLMEGMQARGYEREFAERICRQIEGFGEYGFPESHAASFALLVYISAWLKCHYPVQFCCGLLNSQPLGFYSPAQLIQDLQRHGAEVEGVDINLSTWDSSVVVDGTKRYLRLGFRLIKGLRYDAVAALLGARQQGAFRSLQDARRRCQLRQQDWDALAAAGALNSIAGHRFQARWELLAPQHAMALDPLTHVAESRFALAAPDEKQDVEEDYRHLGLSLGRHPLALLRAQGELQGCKQAEQLKACRHGQLVTVAGLVTNRQRPGTATGVTFVTLEDETGQINLVVWRDTAKAQRKALLTAQLLQVSGVLECEGDVIHVVAGKLRDISEQWRELTVKSRDFC</sequence>
<dbReference type="RefSeq" id="WP_127693296.1">
    <property type="nucleotide sequence ID" value="NZ_SACQ01000002.1"/>
</dbReference>
<dbReference type="SMART" id="SM00481">
    <property type="entry name" value="POLIIIAc"/>
    <property type="match status" value="1"/>
</dbReference>